<feature type="domain" description="GGDEF" evidence="1">
    <location>
        <begin position="57"/>
        <end position="192"/>
    </location>
</feature>
<dbReference type="PROSITE" id="PS50887">
    <property type="entry name" value="GGDEF"/>
    <property type="match status" value="1"/>
</dbReference>
<evidence type="ECO:0000259" key="1">
    <source>
        <dbReference type="PROSITE" id="PS50887"/>
    </source>
</evidence>
<dbReference type="CDD" id="cd01949">
    <property type="entry name" value="GGDEF"/>
    <property type="match status" value="1"/>
</dbReference>
<dbReference type="Gene3D" id="3.30.70.270">
    <property type="match status" value="1"/>
</dbReference>
<evidence type="ECO:0000313" key="2">
    <source>
        <dbReference type="EMBL" id="WTU76062.1"/>
    </source>
</evidence>
<dbReference type="EMBL" id="CP108264">
    <property type="protein sequence ID" value="WTU76062.1"/>
    <property type="molecule type" value="Genomic_DNA"/>
</dbReference>
<dbReference type="GO" id="GO:0005886">
    <property type="term" value="C:plasma membrane"/>
    <property type="evidence" value="ECO:0007669"/>
    <property type="project" value="TreeGrafter"/>
</dbReference>
<accession>A0AAU2JTG8</accession>
<dbReference type="SMART" id="SM00267">
    <property type="entry name" value="GGDEF"/>
    <property type="match status" value="1"/>
</dbReference>
<proteinExistence type="predicted"/>
<dbReference type="GO" id="GO:0052621">
    <property type="term" value="F:diguanylate cyclase activity"/>
    <property type="evidence" value="ECO:0007669"/>
    <property type="project" value="TreeGrafter"/>
</dbReference>
<dbReference type="InterPro" id="IPR029787">
    <property type="entry name" value="Nucleotide_cyclase"/>
</dbReference>
<dbReference type="InterPro" id="IPR000160">
    <property type="entry name" value="GGDEF_dom"/>
</dbReference>
<sequence length="217" mass="23200">MSHTVTALSAALPLAAGWSLHTLRLRRRIEAARRDPLTGLLTRDGFTELARRRLARMPRAVCLIDLNKFKQINDSYGHAAGDAVIRAAGERLSEWAVDHSAVVGRLGGDEFAAVAPAYSQNQLAETLNCLASELERPVEAGSHSLTVSASIGAVCYDPRAGQPDFPELLRAADEQMYRAKRQGAAWLVAQSLASERAMVNGRRAGRRGAASGTGAAA</sequence>
<dbReference type="Pfam" id="PF00990">
    <property type="entry name" value="GGDEF"/>
    <property type="match status" value="1"/>
</dbReference>
<dbReference type="PANTHER" id="PTHR45138">
    <property type="entry name" value="REGULATORY COMPONENTS OF SENSORY TRANSDUCTION SYSTEM"/>
    <property type="match status" value="1"/>
</dbReference>
<dbReference type="InterPro" id="IPR043128">
    <property type="entry name" value="Rev_trsase/Diguanyl_cyclase"/>
</dbReference>
<gene>
    <name evidence="2" type="ORF">OG327_23540</name>
</gene>
<dbReference type="GO" id="GO:1902201">
    <property type="term" value="P:negative regulation of bacterial-type flagellum-dependent cell motility"/>
    <property type="evidence" value="ECO:0007669"/>
    <property type="project" value="TreeGrafter"/>
</dbReference>
<protein>
    <submittedName>
        <fullName evidence="2">GGDEF domain-containing protein</fullName>
    </submittedName>
</protein>
<dbReference type="InterPro" id="IPR050469">
    <property type="entry name" value="Diguanylate_Cyclase"/>
</dbReference>
<name>A0AAU2JTG8_9ACTN</name>
<dbReference type="SUPFAM" id="SSF55073">
    <property type="entry name" value="Nucleotide cyclase"/>
    <property type="match status" value="1"/>
</dbReference>
<dbReference type="AlphaFoldDB" id="A0AAU2JTG8"/>
<dbReference type="NCBIfam" id="TIGR00254">
    <property type="entry name" value="GGDEF"/>
    <property type="match status" value="1"/>
</dbReference>
<dbReference type="PANTHER" id="PTHR45138:SF9">
    <property type="entry name" value="DIGUANYLATE CYCLASE DGCM-RELATED"/>
    <property type="match status" value="1"/>
</dbReference>
<reference evidence="2" key="1">
    <citation type="submission" date="2022-10" db="EMBL/GenBank/DDBJ databases">
        <title>The complete genomes of actinobacterial strains from the NBC collection.</title>
        <authorList>
            <person name="Joergensen T.S."/>
            <person name="Alvarez Arevalo M."/>
            <person name="Sterndorff E.B."/>
            <person name="Faurdal D."/>
            <person name="Vuksanovic O."/>
            <person name="Mourched A.-S."/>
            <person name="Charusanti P."/>
            <person name="Shaw S."/>
            <person name="Blin K."/>
            <person name="Weber T."/>
        </authorList>
    </citation>
    <scope>NUCLEOTIDE SEQUENCE</scope>
    <source>
        <strain evidence="2">NBC_00049</strain>
    </source>
</reference>
<dbReference type="GO" id="GO:0043709">
    <property type="term" value="P:cell adhesion involved in single-species biofilm formation"/>
    <property type="evidence" value="ECO:0007669"/>
    <property type="project" value="TreeGrafter"/>
</dbReference>
<organism evidence="2">
    <name type="scientific">Streptomyces sp. NBC_00049</name>
    <dbReference type="NCBI Taxonomy" id="2903617"/>
    <lineage>
        <taxon>Bacteria</taxon>
        <taxon>Bacillati</taxon>
        <taxon>Actinomycetota</taxon>
        <taxon>Actinomycetes</taxon>
        <taxon>Kitasatosporales</taxon>
        <taxon>Streptomycetaceae</taxon>
        <taxon>Streptomyces</taxon>
    </lineage>
</organism>